<dbReference type="AlphaFoldDB" id="A0AAJ1IBE3"/>
<dbReference type="Proteomes" id="UP001221217">
    <property type="component" value="Unassembled WGS sequence"/>
</dbReference>
<dbReference type="Gene3D" id="2.60.120.200">
    <property type="match status" value="1"/>
</dbReference>
<dbReference type="InterPro" id="IPR013783">
    <property type="entry name" value="Ig-like_fold"/>
</dbReference>
<dbReference type="InterPro" id="IPR036116">
    <property type="entry name" value="FN3_sf"/>
</dbReference>
<dbReference type="CDD" id="cd00063">
    <property type="entry name" value="FN3"/>
    <property type="match status" value="1"/>
</dbReference>
<evidence type="ECO:0000259" key="2">
    <source>
        <dbReference type="PROSITE" id="PS50853"/>
    </source>
</evidence>
<sequence>MYNKKIILLFILICSSATTLFSEEIVLGGNEGWGLLYSMETEIGGLPGPAHLRLADSEYSADADTEMLLHFNDGITDAAGKYRIKKNTGVVLSNSVSEKGGGSAVFNGGITFLEMIPDDSAAFAAGSGRLDDFSIEFWLNPARLSEGETIIQWNGAAVVGETIQQEILCAISNRDLFWELKNIFLTPELGPSTFILKSSRSLIPKRWHHHMIRYDDETGLLEYLIDGIPEDIIHTSRSGGEEQELYSPYVGAAKAASFIIGRGFTGYIDELRISAAFEQPELNKYSMNSGTAITEIIDLGNYDSRFLRLNTESRTEGKTQIYYYYRISNRYFQPDAEFPGWNQFNAEETLPPGTTGRYLQIMCELFPDGTGVNSPQLAALGIEFTRNLPPVPPAYISGKAGSGSVVLNWQPVTDADIGGYKLYYGEKPGMYFGADAAAGSSPIDVGNINSFTINGLVNGKLYYFAVTSYDNAEIPHESTFSREISIRPSAIIRNE</sequence>
<organism evidence="3 4">
    <name type="scientific">Candidatus Thalassospirochaeta sargassi</name>
    <dbReference type="NCBI Taxonomy" id="3119039"/>
    <lineage>
        <taxon>Bacteria</taxon>
        <taxon>Pseudomonadati</taxon>
        <taxon>Spirochaetota</taxon>
        <taxon>Spirochaetia</taxon>
        <taxon>Spirochaetales</taxon>
        <taxon>Spirochaetaceae</taxon>
        <taxon>Candidatus Thalassospirochaeta</taxon>
    </lineage>
</organism>
<dbReference type="SUPFAM" id="SSF49899">
    <property type="entry name" value="Concanavalin A-like lectins/glucanases"/>
    <property type="match status" value="1"/>
</dbReference>
<comment type="caution">
    <text evidence="3">The sequence shown here is derived from an EMBL/GenBank/DDBJ whole genome shotgun (WGS) entry which is preliminary data.</text>
</comment>
<evidence type="ECO:0000256" key="1">
    <source>
        <dbReference type="SAM" id="SignalP"/>
    </source>
</evidence>
<dbReference type="PROSITE" id="PS50853">
    <property type="entry name" value="FN3"/>
    <property type="match status" value="1"/>
</dbReference>
<protein>
    <recommendedName>
        <fullName evidence="2">Fibronectin type-III domain-containing protein</fullName>
    </recommendedName>
</protein>
<dbReference type="EMBL" id="JAQQAL010000011">
    <property type="protein sequence ID" value="MDC7226079.1"/>
    <property type="molecule type" value="Genomic_DNA"/>
</dbReference>
<name>A0AAJ1IBE3_9SPIO</name>
<dbReference type="Pfam" id="PF13385">
    <property type="entry name" value="Laminin_G_3"/>
    <property type="match status" value="1"/>
</dbReference>
<dbReference type="Gene3D" id="2.60.40.10">
    <property type="entry name" value="Immunoglobulins"/>
    <property type="match status" value="1"/>
</dbReference>
<feature type="chain" id="PRO_5042480207" description="Fibronectin type-III domain-containing protein" evidence="1">
    <location>
        <begin position="23"/>
        <end position="495"/>
    </location>
</feature>
<keyword evidence="1" id="KW-0732">Signal</keyword>
<dbReference type="InterPro" id="IPR013320">
    <property type="entry name" value="ConA-like_dom_sf"/>
</dbReference>
<gene>
    <name evidence="3" type="ORF">PQJ61_04870</name>
</gene>
<dbReference type="SUPFAM" id="SSF49265">
    <property type="entry name" value="Fibronectin type III"/>
    <property type="match status" value="1"/>
</dbReference>
<dbReference type="SMART" id="SM00060">
    <property type="entry name" value="FN3"/>
    <property type="match status" value="1"/>
</dbReference>
<evidence type="ECO:0000313" key="3">
    <source>
        <dbReference type="EMBL" id="MDC7226079.1"/>
    </source>
</evidence>
<reference evidence="3 4" key="1">
    <citation type="submission" date="2022-12" db="EMBL/GenBank/DDBJ databases">
        <title>Metagenome assembled genome from gulf of manar.</title>
        <authorList>
            <person name="Kohli P."/>
            <person name="Pk S."/>
            <person name="Venkata Ramana C."/>
            <person name="Sasikala C."/>
        </authorList>
    </citation>
    <scope>NUCLEOTIDE SEQUENCE [LARGE SCALE GENOMIC DNA]</scope>
    <source>
        <strain evidence="3">JB008</strain>
    </source>
</reference>
<proteinExistence type="predicted"/>
<feature type="domain" description="Fibronectin type-III" evidence="2">
    <location>
        <begin position="389"/>
        <end position="489"/>
    </location>
</feature>
<evidence type="ECO:0000313" key="4">
    <source>
        <dbReference type="Proteomes" id="UP001221217"/>
    </source>
</evidence>
<accession>A0AAJ1IBE3</accession>
<feature type="signal peptide" evidence="1">
    <location>
        <begin position="1"/>
        <end position="22"/>
    </location>
</feature>
<dbReference type="InterPro" id="IPR003961">
    <property type="entry name" value="FN3_dom"/>
</dbReference>